<protein>
    <submittedName>
        <fullName evidence="8">Uncharacterized protein LOC107270796</fullName>
    </submittedName>
</protein>
<dbReference type="AlphaFoldDB" id="A0AAJ7RMV5"/>
<evidence type="ECO:0000256" key="1">
    <source>
        <dbReference type="ARBA" id="ARBA00004370"/>
    </source>
</evidence>
<feature type="domain" description="Receptor ligand binding region" evidence="6">
    <location>
        <begin position="74"/>
        <end position="249"/>
    </location>
</feature>
<keyword evidence="2" id="KW-0812">Transmembrane</keyword>
<keyword evidence="7" id="KW-1185">Reference proteome</keyword>
<gene>
    <name evidence="8" type="primary">LOC107270796</name>
</gene>
<dbReference type="GeneID" id="107270796"/>
<dbReference type="InterPro" id="IPR001828">
    <property type="entry name" value="ANF_lig-bd_rcpt"/>
</dbReference>
<feature type="chain" id="PRO_5042493398" evidence="5">
    <location>
        <begin position="28"/>
        <end position="275"/>
    </location>
</feature>
<evidence type="ECO:0000259" key="6">
    <source>
        <dbReference type="Pfam" id="PF01094"/>
    </source>
</evidence>
<organism evidence="7 8">
    <name type="scientific">Cephus cinctus</name>
    <name type="common">Wheat stem sawfly</name>
    <dbReference type="NCBI Taxonomy" id="211228"/>
    <lineage>
        <taxon>Eukaryota</taxon>
        <taxon>Metazoa</taxon>
        <taxon>Ecdysozoa</taxon>
        <taxon>Arthropoda</taxon>
        <taxon>Hexapoda</taxon>
        <taxon>Insecta</taxon>
        <taxon>Pterygota</taxon>
        <taxon>Neoptera</taxon>
        <taxon>Endopterygota</taxon>
        <taxon>Hymenoptera</taxon>
        <taxon>Cephoidea</taxon>
        <taxon>Cephidae</taxon>
        <taxon>Cephus</taxon>
    </lineage>
</organism>
<proteinExistence type="predicted"/>
<keyword evidence="3" id="KW-1133">Transmembrane helix</keyword>
<name>A0AAJ7RMV5_CEPCN</name>
<evidence type="ECO:0000313" key="8">
    <source>
        <dbReference type="RefSeq" id="XP_024943902.1"/>
    </source>
</evidence>
<dbReference type="GO" id="GO:0016020">
    <property type="term" value="C:membrane"/>
    <property type="evidence" value="ECO:0007669"/>
    <property type="project" value="UniProtKB-SubCell"/>
</dbReference>
<keyword evidence="4" id="KW-0472">Membrane</keyword>
<evidence type="ECO:0000313" key="7">
    <source>
        <dbReference type="Proteomes" id="UP000694920"/>
    </source>
</evidence>
<keyword evidence="5" id="KW-0732">Signal</keyword>
<accession>A0AAJ7RMV5</accession>
<reference evidence="8" key="1">
    <citation type="submission" date="2025-08" db="UniProtKB">
        <authorList>
            <consortium name="RefSeq"/>
        </authorList>
    </citation>
    <scope>IDENTIFICATION</scope>
</reference>
<dbReference type="Pfam" id="PF01094">
    <property type="entry name" value="ANF_receptor"/>
    <property type="match status" value="1"/>
</dbReference>
<dbReference type="KEGG" id="ccin:107270796"/>
<sequence length="275" mass="31098">MARGWFNQRWWWLLVATFTGMSFLAAADWISYPSGKDSPGYVSGNKVLVYLREQCERDINLSEIRDFLSHYESRFTVEVIPKTVTCESRSRGLGGLVQALGQTSTRALIAALDVNTCDVAARLAHLWDKPLLTWTCPLKSVEERELSSIVRLSPSLPAMAEALTQIFLHFKWKSVAVIGTDHEPWSSLDRAVVGALRSIGVLPRHHMVLPSRATVKQIHTSLRPLHTIPCRVLVLCLPLDAEFSSRVLAELDVMRESHYFFLLNSARVLLFLKER</sequence>
<dbReference type="InterPro" id="IPR028082">
    <property type="entry name" value="Peripla_BP_I"/>
</dbReference>
<evidence type="ECO:0000256" key="4">
    <source>
        <dbReference type="ARBA" id="ARBA00023136"/>
    </source>
</evidence>
<feature type="signal peptide" evidence="5">
    <location>
        <begin position="1"/>
        <end position="27"/>
    </location>
</feature>
<evidence type="ECO:0000256" key="2">
    <source>
        <dbReference type="ARBA" id="ARBA00022692"/>
    </source>
</evidence>
<dbReference type="Proteomes" id="UP000694920">
    <property type="component" value="Unplaced"/>
</dbReference>
<dbReference type="Gene3D" id="3.40.50.2300">
    <property type="match status" value="2"/>
</dbReference>
<comment type="subcellular location">
    <subcellularLocation>
        <location evidence="1">Membrane</location>
    </subcellularLocation>
</comment>
<evidence type="ECO:0000256" key="5">
    <source>
        <dbReference type="SAM" id="SignalP"/>
    </source>
</evidence>
<evidence type="ECO:0000256" key="3">
    <source>
        <dbReference type="ARBA" id="ARBA00022989"/>
    </source>
</evidence>
<dbReference type="RefSeq" id="XP_024943902.1">
    <property type="nucleotide sequence ID" value="XM_025088134.1"/>
</dbReference>
<dbReference type="SUPFAM" id="SSF53822">
    <property type="entry name" value="Periplasmic binding protein-like I"/>
    <property type="match status" value="1"/>
</dbReference>